<dbReference type="SMART" id="SM00728">
    <property type="entry name" value="ChW"/>
    <property type="match status" value="6"/>
</dbReference>
<evidence type="ECO:0000313" key="3">
    <source>
        <dbReference type="EMBL" id="GFZ33931.1"/>
    </source>
</evidence>
<dbReference type="Gene3D" id="1.10.530.10">
    <property type="match status" value="1"/>
</dbReference>
<evidence type="ECO:0000313" key="4">
    <source>
        <dbReference type="Proteomes" id="UP000663802"/>
    </source>
</evidence>
<name>A0ABQ1EGJ6_9CLOT</name>
<dbReference type="EMBL" id="BMBA01000008">
    <property type="protein sequence ID" value="GFZ33931.1"/>
    <property type="molecule type" value="Genomic_DNA"/>
</dbReference>
<proteinExistence type="predicted"/>
<feature type="chain" id="PRO_5046061831" description="Mannosyl-glycoprotein endo-beta-N-acetylglucosamidase-like domain-containing protein" evidence="1">
    <location>
        <begin position="27"/>
        <end position="563"/>
    </location>
</feature>
<dbReference type="RefSeq" id="WP_206872445.1">
    <property type="nucleotide sequence ID" value="NZ_BMBA01000008.1"/>
</dbReference>
<dbReference type="Proteomes" id="UP000663802">
    <property type="component" value="Unassembled WGS sequence"/>
</dbReference>
<gene>
    <name evidence="3" type="ORF">CSC2_44570</name>
</gene>
<protein>
    <recommendedName>
        <fullName evidence="2">Mannosyl-glycoprotein endo-beta-N-acetylglucosamidase-like domain-containing protein</fullName>
    </recommendedName>
</protein>
<feature type="domain" description="Mannosyl-glycoprotein endo-beta-N-acetylglucosamidase-like" evidence="2">
    <location>
        <begin position="390"/>
        <end position="551"/>
    </location>
</feature>
<organism evidence="3 4">
    <name type="scientific">Clostridium zeae</name>
    <dbReference type="NCBI Taxonomy" id="2759022"/>
    <lineage>
        <taxon>Bacteria</taxon>
        <taxon>Bacillati</taxon>
        <taxon>Bacillota</taxon>
        <taxon>Clostridia</taxon>
        <taxon>Eubacteriales</taxon>
        <taxon>Clostridiaceae</taxon>
        <taxon>Clostridium</taxon>
    </lineage>
</organism>
<dbReference type="Pfam" id="PF01832">
    <property type="entry name" value="Glucosaminidase"/>
    <property type="match status" value="1"/>
</dbReference>
<sequence>MKRVSKYFSLLVLLFLVAFSGNKVYAETNTDKDLTVSYNVHAENLGWMRLVTEDSVIGTIGQGLRIESFNVKLSVPQNIKELSSAKIKYKAHIQDIGWSDWVYGPNNIGTTGQSKRIEAVQIQLENVPAGYHVAYQVHVQNKGWMPWTRDGQVAGTTGESLRIEAIRIKIERPNDDDTSITYQSHVQNIGWQGNVNDGNTSGTEGKNLRLEAIKLSLAKAPLGMSLSYQTHVENLGWQPVTNDGALSGTIGQSLRVEAIKIWLNNVPPGYHVQYQAHVQNIGWMPWVEDGQVAGTTGQGLRLEAIRVRFIKNQNTNSVVEKAVPTGKTLAQFLQEQKTRNASNVYNGGAASDTYVQYYATPEDFKTPSQRYQFLTLDTFRSGINEFELNLFLLNQGSLSGQAKAFIDAARQYNVDTLYLVAHAIWETGHGTSQLSNGVTLNVDKNNNPITPTVVYNFWGIGAYDSDPVKAGAKKAYTEGWTNKAAAINGGAKWISEHYIHATPLAQNTLYKMRWNYAWDNNASNGIHQYATDAHWARGISGTIDDLYYLYRGVRVDFEYPVYN</sequence>
<keyword evidence="1" id="KW-0732">Signal</keyword>
<dbReference type="InterPro" id="IPR002901">
    <property type="entry name" value="MGlyc_endo_b_GlcNAc-like_dom"/>
</dbReference>
<comment type="caution">
    <text evidence="3">The sequence shown here is derived from an EMBL/GenBank/DDBJ whole genome shotgun (WGS) entry which is preliminary data.</text>
</comment>
<evidence type="ECO:0000256" key="1">
    <source>
        <dbReference type="SAM" id="SignalP"/>
    </source>
</evidence>
<dbReference type="SMART" id="SM00047">
    <property type="entry name" value="LYZ2"/>
    <property type="match status" value="1"/>
</dbReference>
<reference evidence="3 4" key="1">
    <citation type="journal article" date="2021" name="Int. J. Syst. Evol. Microbiol.">
        <title>Clostridium zeae sp. nov., isolated from corn silage.</title>
        <authorList>
            <person name="Kobayashi H."/>
            <person name="Tanizawa Y."/>
            <person name="Yagura M."/>
            <person name="Sakamoto M."/>
            <person name="Ohkuma M."/>
            <person name="Tohno M."/>
        </authorList>
    </citation>
    <scope>NUCLEOTIDE SEQUENCE [LARGE SCALE GENOMIC DNA]</scope>
    <source>
        <strain evidence="3 4">CSC2</strain>
    </source>
</reference>
<dbReference type="Pfam" id="PF07538">
    <property type="entry name" value="ChW"/>
    <property type="match status" value="6"/>
</dbReference>
<feature type="signal peptide" evidence="1">
    <location>
        <begin position="1"/>
        <end position="26"/>
    </location>
</feature>
<keyword evidence="4" id="KW-1185">Reference proteome</keyword>
<dbReference type="InterPro" id="IPR006637">
    <property type="entry name" value="ChW"/>
</dbReference>
<evidence type="ECO:0000259" key="2">
    <source>
        <dbReference type="SMART" id="SM00047"/>
    </source>
</evidence>
<accession>A0ABQ1EGJ6</accession>